<dbReference type="AlphaFoldDB" id="A0AA97GVQ9"/>
<sequence>MTDHPTDDQIARALARADGALAAAGHRLDPADRAASDAEIAAAMRGEITFDDAVAIGLVRITGKDQQ</sequence>
<name>A0AA97GVQ9_9ACTN</name>
<reference evidence="1" key="1">
    <citation type="submission" date="2023-06" db="EMBL/GenBank/DDBJ databases">
        <title>Gordonia sp. nov. and Pseudochrobactrum sp. nov., two species isolated from the burying beetle Nicrophorus vespilloides.</title>
        <authorList>
            <person name="Poehlein A."/>
            <person name="Guzman J."/>
            <person name="Daniel R."/>
            <person name="Vilcinskas A."/>
        </authorList>
    </citation>
    <scope>NUCLEOTIDE SEQUENCE</scope>
    <source>
        <strain evidence="1">MP11Mi</strain>
    </source>
</reference>
<dbReference type="EMBL" id="CP128986">
    <property type="protein sequence ID" value="WOC14333.1"/>
    <property type="molecule type" value="Genomic_DNA"/>
</dbReference>
<dbReference type="RefSeq" id="WP_420040084.1">
    <property type="nucleotide sequence ID" value="NZ_CP128986.1"/>
</dbReference>
<evidence type="ECO:0000313" key="1">
    <source>
        <dbReference type="EMBL" id="WOC14333.1"/>
    </source>
</evidence>
<gene>
    <name evidence="1" type="ORF">MP11Mi_34480</name>
</gene>
<proteinExistence type="predicted"/>
<accession>A0AA97GVQ9</accession>
<organism evidence="1">
    <name type="scientific">Gordonia sp. MP11Mi</name>
    <dbReference type="NCBI Taxonomy" id="3022769"/>
    <lineage>
        <taxon>Bacteria</taxon>
        <taxon>Bacillati</taxon>
        <taxon>Actinomycetota</taxon>
        <taxon>Actinomycetes</taxon>
        <taxon>Mycobacteriales</taxon>
        <taxon>Gordoniaceae</taxon>
        <taxon>Gordonia</taxon>
    </lineage>
</organism>
<protein>
    <recommendedName>
        <fullName evidence="2">Antitoxin VbhA domain-containing protein</fullName>
    </recommendedName>
</protein>
<evidence type="ECO:0008006" key="2">
    <source>
        <dbReference type="Google" id="ProtNLM"/>
    </source>
</evidence>